<sequence length="114" mass="12521">MCNDVVMLLERSGSCVAIGRRVKGQMRDCMGLRFAGKAVALLRCLLHDQLHAFVEVTMEESFGEALAFKSARVLGGFISQWSGLVLEIVIRSGASSSCAKHPKERWAFVQRCCG</sequence>
<gene>
    <name evidence="1" type="ORF">SAMN04488056_11017</name>
</gene>
<evidence type="ECO:0000313" key="2">
    <source>
        <dbReference type="Proteomes" id="UP000199236"/>
    </source>
</evidence>
<dbReference type="Proteomes" id="UP000199236">
    <property type="component" value="Unassembled WGS sequence"/>
</dbReference>
<proteinExistence type="predicted"/>
<dbReference type="AlphaFoldDB" id="A0A1I5IVX5"/>
<dbReference type="EMBL" id="FOVR01000010">
    <property type="protein sequence ID" value="SFO64725.1"/>
    <property type="molecule type" value="Genomic_DNA"/>
</dbReference>
<protein>
    <submittedName>
        <fullName evidence="1">Uncharacterized protein</fullName>
    </submittedName>
</protein>
<keyword evidence="2" id="KW-1185">Reference proteome</keyword>
<reference evidence="1 2" key="1">
    <citation type="submission" date="2016-10" db="EMBL/GenBank/DDBJ databases">
        <authorList>
            <person name="de Groot N.N."/>
        </authorList>
    </citation>
    <scope>NUCLEOTIDE SEQUENCE [LARGE SCALE GENOMIC DNA]</scope>
    <source>
        <strain evidence="1 2">CGMCC 1.9157</strain>
    </source>
</reference>
<organism evidence="1 2">
    <name type="scientific">Cohaesibacter marisflavi</name>
    <dbReference type="NCBI Taxonomy" id="655353"/>
    <lineage>
        <taxon>Bacteria</taxon>
        <taxon>Pseudomonadati</taxon>
        <taxon>Pseudomonadota</taxon>
        <taxon>Alphaproteobacteria</taxon>
        <taxon>Hyphomicrobiales</taxon>
        <taxon>Cohaesibacteraceae</taxon>
    </lineage>
</organism>
<name>A0A1I5IVX5_9HYPH</name>
<evidence type="ECO:0000313" key="1">
    <source>
        <dbReference type="EMBL" id="SFO64725.1"/>
    </source>
</evidence>
<accession>A0A1I5IVX5</accession>